<protein>
    <submittedName>
        <fullName evidence="1">Putative lipocal-1 21 lipocalin</fullName>
    </submittedName>
</protein>
<organism evidence="1">
    <name type="scientific">Amblyomma aureolatum</name>
    <dbReference type="NCBI Taxonomy" id="187763"/>
    <lineage>
        <taxon>Eukaryota</taxon>
        <taxon>Metazoa</taxon>
        <taxon>Ecdysozoa</taxon>
        <taxon>Arthropoda</taxon>
        <taxon>Chelicerata</taxon>
        <taxon>Arachnida</taxon>
        <taxon>Acari</taxon>
        <taxon>Parasitiformes</taxon>
        <taxon>Ixodida</taxon>
        <taxon>Ixodoidea</taxon>
        <taxon>Ixodidae</taxon>
        <taxon>Amblyomminae</taxon>
        <taxon>Amblyomma</taxon>
    </lineage>
</organism>
<dbReference type="EMBL" id="GFAC01005902">
    <property type="protein sequence ID" value="JAT93286.1"/>
    <property type="molecule type" value="mRNA"/>
</dbReference>
<proteinExistence type="evidence at transcript level"/>
<sequence length="162" mass="18178">SLNAAPGTEYVLLKATYRHDKYSWGKNFSCVTVKTISVDESNKRVTSQFTFKNATTGIHSVTETVHAVSSNGSETPNAFQYELGDGTIVTDYVIYTDHACDLINVPYEQKGKGCELWVRKESVDKVPPCCLFMYKILCARSSYDIYEKNKCSDVEKYPGAKK</sequence>
<dbReference type="GO" id="GO:0043176">
    <property type="term" value="F:amine binding"/>
    <property type="evidence" value="ECO:0007669"/>
    <property type="project" value="InterPro"/>
</dbReference>
<dbReference type="SUPFAM" id="SSF50814">
    <property type="entry name" value="Lipocalins"/>
    <property type="match status" value="1"/>
</dbReference>
<dbReference type="GO" id="GO:0030682">
    <property type="term" value="P:symbiont-mediated perturbation of host defenses"/>
    <property type="evidence" value="ECO:0007669"/>
    <property type="project" value="InterPro"/>
</dbReference>
<reference evidence="1" key="1">
    <citation type="journal article" date="2017" name="Front. Cell. Infect. Microbiol.">
        <title>The Distinct Transcriptional Response of the Midgut of Amblyomma sculptum and Amblyomma aureolatum Ticks to Rickettsia rickettsii Correlates to Their Differences in Susceptibility to Infection.</title>
        <authorList>
            <person name="Martins L.A."/>
            <person name="Galletti M.F.B.M."/>
            <person name="Ribeiro J.M."/>
            <person name="Fujita A."/>
            <person name="Costa F.B."/>
            <person name="Labruna M.B."/>
            <person name="Daffre S."/>
            <person name="Fogaca A.C."/>
        </authorList>
    </citation>
    <scope>NUCLEOTIDE SEQUENCE</scope>
</reference>
<accession>A0A1E1X2J8</accession>
<dbReference type="InterPro" id="IPR002970">
    <property type="entry name" value="Tick_his-bd"/>
</dbReference>
<name>A0A1E1X2J8_9ACAR</name>
<dbReference type="Gene3D" id="2.40.128.20">
    <property type="match status" value="1"/>
</dbReference>
<dbReference type="Pfam" id="PF02098">
    <property type="entry name" value="His_binding"/>
    <property type="match status" value="1"/>
</dbReference>
<dbReference type="AlphaFoldDB" id="A0A1E1X2J8"/>
<dbReference type="InterPro" id="IPR012674">
    <property type="entry name" value="Calycin"/>
</dbReference>
<evidence type="ECO:0000313" key="1">
    <source>
        <dbReference type="EMBL" id="JAT93286.1"/>
    </source>
</evidence>
<feature type="non-terminal residue" evidence="1">
    <location>
        <position position="1"/>
    </location>
</feature>